<dbReference type="InterPro" id="IPR036188">
    <property type="entry name" value="FAD/NAD-bd_sf"/>
</dbReference>
<dbReference type="Pfam" id="PF00037">
    <property type="entry name" value="Fer4"/>
    <property type="match status" value="1"/>
</dbReference>
<feature type="domain" description="4Fe-4S ferredoxin-type" evidence="4">
    <location>
        <begin position="510"/>
        <end position="539"/>
    </location>
</feature>
<dbReference type="Gene3D" id="3.30.70.20">
    <property type="match status" value="1"/>
</dbReference>
<dbReference type="EMBL" id="DQ068067">
    <property type="protein sequence ID" value="AAY89997.1"/>
    <property type="molecule type" value="Genomic_DNA"/>
</dbReference>
<dbReference type="GO" id="GO:0046872">
    <property type="term" value="F:metal ion binding"/>
    <property type="evidence" value="ECO:0007669"/>
    <property type="project" value="UniProtKB-KW"/>
</dbReference>
<dbReference type="PRINTS" id="PR00419">
    <property type="entry name" value="ADXRDTASE"/>
</dbReference>
<dbReference type="GO" id="GO:0016491">
    <property type="term" value="F:oxidoreductase activity"/>
    <property type="evidence" value="ECO:0007669"/>
    <property type="project" value="InterPro"/>
</dbReference>
<evidence type="ECO:0000256" key="3">
    <source>
        <dbReference type="ARBA" id="ARBA00023014"/>
    </source>
</evidence>
<keyword evidence="3" id="KW-0411">Iron-sulfur</keyword>
<dbReference type="Gene3D" id="1.10.1060.10">
    <property type="entry name" value="Alpha-helical ferredoxin"/>
    <property type="match status" value="1"/>
</dbReference>
<accession>Q4JN00</accession>
<dbReference type="SUPFAM" id="SSF51971">
    <property type="entry name" value="Nucleotide-binding domain"/>
    <property type="match status" value="1"/>
</dbReference>
<proteinExistence type="predicted"/>
<dbReference type="PROSITE" id="PS51379">
    <property type="entry name" value="4FE4S_FER_2"/>
    <property type="match status" value="1"/>
</dbReference>
<reference evidence="5" key="1">
    <citation type="journal article" date="2005" name="PLoS Biol.">
        <title>New insights into metabolic properties of marine bacteria encoding proteorhodopsins.</title>
        <authorList>
            <person name="Sabehi G."/>
            <person name="Loy A."/>
            <person name="Jung K.H."/>
            <person name="Partha R."/>
            <person name="Spudich J.L."/>
            <person name="Isaacson T."/>
            <person name="Hirschberg J."/>
            <person name="Wagner M."/>
            <person name="Beja O."/>
        </authorList>
    </citation>
    <scope>NUCLEOTIDE SEQUENCE</scope>
</reference>
<dbReference type="InterPro" id="IPR017896">
    <property type="entry name" value="4Fe4S_Fe-S-bd"/>
</dbReference>
<evidence type="ECO:0000313" key="5">
    <source>
        <dbReference type="EMBL" id="AAY89997.1"/>
    </source>
</evidence>
<dbReference type="InterPro" id="IPR023753">
    <property type="entry name" value="FAD/NAD-binding_dom"/>
</dbReference>
<dbReference type="Pfam" id="PF07992">
    <property type="entry name" value="Pyr_redox_2"/>
    <property type="match status" value="1"/>
</dbReference>
<evidence type="ECO:0000256" key="1">
    <source>
        <dbReference type="ARBA" id="ARBA00022723"/>
    </source>
</evidence>
<dbReference type="PROSITE" id="PS00198">
    <property type="entry name" value="4FE4S_FER_1"/>
    <property type="match status" value="1"/>
</dbReference>
<evidence type="ECO:0000256" key="2">
    <source>
        <dbReference type="ARBA" id="ARBA00023004"/>
    </source>
</evidence>
<dbReference type="Gene3D" id="3.50.50.60">
    <property type="entry name" value="FAD/NAD(P)-binding domain"/>
    <property type="match status" value="2"/>
</dbReference>
<dbReference type="PANTHER" id="PTHR43100">
    <property type="entry name" value="GLUTAMATE SYNTHASE [NADPH] SMALL CHAIN"/>
    <property type="match status" value="1"/>
</dbReference>
<evidence type="ECO:0000259" key="4">
    <source>
        <dbReference type="PROSITE" id="PS51379"/>
    </source>
</evidence>
<dbReference type="SUPFAM" id="SSF46548">
    <property type="entry name" value="alpha-helical ferredoxin"/>
    <property type="match status" value="2"/>
</dbReference>
<protein>
    <recommendedName>
        <fullName evidence="4">4Fe-4S ferredoxin-type domain-containing protein</fullName>
    </recommendedName>
</protein>
<dbReference type="PANTHER" id="PTHR43100:SF1">
    <property type="entry name" value="GLUTAMATE SYNTHASE [NADPH] SMALL CHAIN"/>
    <property type="match status" value="1"/>
</dbReference>
<dbReference type="InterPro" id="IPR017900">
    <property type="entry name" value="4Fe4S_Fe_S_CS"/>
</dbReference>
<sequence length="546" mass="60970">MGENQLKQLYKNSVPCRNSCPADTDIPGYLEAIYNSDFNEAYEINFNDNFFPEILGRVCSRPCEDSCRHGENENGESVSICFSKRAAGKYSSSNNVKLKNKQKGTGKNILVIGGGVAGLAASAELKRFGHNVTLYEKHSSLGGMLNQGIPIFRLPRELIEKEVKQIINLGIKVELNKSISSSAEIHNLSEKFDAVICAMGTLKPNILNDVFSNNKNVEDGLDFLLRVNEKNNHYVGKNVIVVGGGYTSMDCARTALRLGARSVKTFYRREQGDLEILPGELEELVNEKGKMIFRARPNKLITEKGKLKYLELVKTQNNIKNGKLEDVPRSKFKIRTDHIILAIGQSQQFSTGESKNIFFAGDYKLGATTLINAIGDAKKTAIDVDKYLMKRNIQSERYILESTNSTKRSLKDNYIPLTDMRLKDLPKRTFTAEVELGYNKPESKKESSRCYLCHYQFAINNDLCVLCDECLLVRPVHECIKELSSKNIDDNGEVSFKKIEPGKSHGIYHGLLYIDPKVCVRCGECEKACPTGAISLTKVSKINASA</sequence>
<keyword evidence="2" id="KW-0408">Iron</keyword>
<dbReference type="AlphaFoldDB" id="Q4JN00"/>
<dbReference type="InterPro" id="IPR051394">
    <property type="entry name" value="Glutamate_Synthase"/>
</dbReference>
<keyword evidence="1" id="KW-0479">Metal-binding</keyword>
<organism evidence="5">
    <name type="scientific">uncultured bacterium BAC13K9BAC</name>
    <dbReference type="NCBI Taxonomy" id="332979"/>
    <lineage>
        <taxon>Bacteria</taxon>
        <taxon>environmental samples</taxon>
    </lineage>
</organism>
<dbReference type="GO" id="GO:0051536">
    <property type="term" value="F:iron-sulfur cluster binding"/>
    <property type="evidence" value="ECO:0007669"/>
    <property type="project" value="UniProtKB-KW"/>
</dbReference>
<dbReference type="InterPro" id="IPR028261">
    <property type="entry name" value="DPD_II"/>
</dbReference>
<name>Q4JN00_9BACT</name>
<dbReference type="SUPFAM" id="SSF54862">
    <property type="entry name" value="4Fe-4S ferredoxins"/>
    <property type="match status" value="1"/>
</dbReference>
<dbReference type="Pfam" id="PF14691">
    <property type="entry name" value="Fer4_20"/>
    <property type="match status" value="1"/>
</dbReference>
<dbReference type="InterPro" id="IPR009051">
    <property type="entry name" value="Helical_ferredxn"/>
</dbReference>